<dbReference type="InterPro" id="IPR035970">
    <property type="entry name" value="60S_ribosomal_eL19_sf"/>
</dbReference>
<keyword evidence="3 4" id="KW-0687">Ribonucleoprotein</keyword>
<dbReference type="FunFam" id="1.10.1200.240:FF:000001">
    <property type="entry name" value="Ribosomal protein L19"/>
    <property type="match status" value="1"/>
</dbReference>
<dbReference type="NCBIfam" id="NF006343">
    <property type="entry name" value="PRK08570.1"/>
    <property type="match status" value="1"/>
</dbReference>
<evidence type="ECO:0000256" key="2">
    <source>
        <dbReference type="ARBA" id="ARBA00022980"/>
    </source>
</evidence>
<evidence type="ECO:0000256" key="3">
    <source>
        <dbReference type="ARBA" id="ARBA00023274"/>
    </source>
</evidence>
<dbReference type="InterPro" id="IPR039547">
    <property type="entry name" value="Ribosomal_eL19"/>
</dbReference>
<dbReference type="AlphaFoldDB" id="B8BVM9"/>
<evidence type="ECO:0000313" key="8">
    <source>
        <dbReference type="Proteomes" id="UP000001449"/>
    </source>
</evidence>
<dbReference type="eggNOG" id="KOG1696">
    <property type="taxonomic scope" value="Eukaryota"/>
</dbReference>
<dbReference type="HOGENOM" id="CLU_083919_0_1_1"/>
<dbReference type="GO" id="GO:0003723">
    <property type="term" value="F:RNA binding"/>
    <property type="evidence" value="ECO:0000318"/>
    <property type="project" value="GO_Central"/>
</dbReference>
<feature type="compositionally biased region" description="Basic and acidic residues" evidence="5">
    <location>
        <begin position="174"/>
        <end position="184"/>
    </location>
</feature>
<dbReference type="SUPFAM" id="SSF48140">
    <property type="entry name" value="Ribosomal protein L19 (L19e)"/>
    <property type="match status" value="1"/>
</dbReference>
<dbReference type="GO" id="GO:0006412">
    <property type="term" value="P:translation"/>
    <property type="evidence" value="ECO:0007669"/>
    <property type="project" value="InterPro"/>
</dbReference>
<dbReference type="GO" id="GO:0022625">
    <property type="term" value="C:cytosolic large ribosomal subunit"/>
    <property type="evidence" value="ECO:0000318"/>
    <property type="project" value="GO_Central"/>
</dbReference>
<comment type="similarity">
    <text evidence="1 4">Belongs to the eukaryotic ribosomal protein eL19 family.</text>
</comment>
<dbReference type="OMA" id="NRVWIDP"/>
<dbReference type="KEGG" id="tps:THAPSDRAFT_268372"/>
<dbReference type="InterPro" id="IPR033935">
    <property type="entry name" value="Ribosomal_eL19_euk"/>
</dbReference>
<gene>
    <name evidence="7" type="primary">RL19</name>
    <name evidence="7" type="ORF">THAPSDRAFT_268372</name>
</gene>
<dbReference type="FunFam" id="1.10.1650.10:FF:000001">
    <property type="entry name" value="Ribosomal protein L19"/>
    <property type="match status" value="1"/>
</dbReference>
<organism evidence="7 8">
    <name type="scientific">Thalassiosira pseudonana</name>
    <name type="common">Marine diatom</name>
    <name type="synonym">Cyclotella nana</name>
    <dbReference type="NCBI Taxonomy" id="35128"/>
    <lineage>
        <taxon>Eukaryota</taxon>
        <taxon>Sar</taxon>
        <taxon>Stramenopiles</taxon>
        <taxon>Ochrophyta</taxon>
        <taxon>Bacillariophyta</taxon>
        <taxon>Coscinodiscophyceae</taxon>
        <taxon>Thalassiosirophycidae</taxon>
        <taxon>Thalassiosirales</taxon>
        <taxon>Thalassiosiraceae</taxon>
        <taxon>Thalassiosira</taxon>
    </lineage>
</organism>
<dbReference type="InterPro" id="IPR015972">
    <property type="entry name" value="Ribosomal_eL19_dom1"/>
</dbReference>
<evidence type="ECO:0000256" key="4">
    <source>
        <dbReference type="RuleBase" id="RU000574"/>
    </source>
</evidence>
<accession>B8BVM9</accession>
<evidence type="ECO:0000313" key="7">
    <source>
        <dbReference type="EMBL" id="EED94963.1"/>
    </source>
</evidence>
<evidence type="ECO:0000259" key="6">
    <source>
        <dbReference type="SMART" id="SM01416"/>
    </source>
</evidence>
<dbReference type="EMBL" id="CM000639">
    <property type="protein sequence ID" value="EED94963.1"/>
    <property type="molecule type" value="Genomic_DNA"/>
</dbReference>
<protein>
    <recommendedName>
        <fullName evidence="4">Ribosomal protein L19</fullName>
    </recommendedName>
</protein>
<keyword evidence="8" id="KW-1185">Reference proteome</keyword>
<dbReference type="PANTHER" id="PTHR10722">
    <property type="entry name" value="60S RIBOSOMAL PROTEIN L19"/>
    <property type="match status" value="1"/>
</dbReference>
<sequence length="184" mass="21274">MVSLKLQKRLAASVLKCGKRKIWLDPNEINEISLANSRRNIARLEKDGLIMKKPAVVHSRSRVNARLEAKRKGRHTGIGKRRGTANARLPFKVIWMRRIRVLRRLLHKMRDAKKIDKHIYHTLYLHAKGNQFKNKRVLLETIHTMKAEKAQTKALADQAEAKKSRARARVARRAAKEAKGKEDQ</sequence>
<dbReference type="PROSITE" id="PS00526">
    <property type="entry name" value="RIBOSOMAL_L19E"/>
    <property type="match status" value="1"/>
</dbReference>
<dbReference type="CDD" id="cd01417">
    <property type="entry name" value="Ribosomal_L19e_E"/>
    <property type="match status" value="1"/>
</dbReference>
<evidence type="ECO:0000256" key="1">
    <source>
        <dbReference type="ARBA" id="ARBA00011082"/>
    </source>
</evidence>
<reference evidence="7 8" key="2">
    <citation type="journal article" date="2008" name="Nature">
        <title>The Phaeodactylum genome reveals the evolutionary history of diatom genomes.</title>
        <authorList>
            <person name="Bowler C."/>
            <person name="Allen A.E."/>
            <person name="Badger J.H."/>
            <person name="Grimwood J."/>
            <person name="Jabbari K."/>
            <person name="Kuo A."/>
            <person name="Maheswari U."/>
            <person name="Martens C."/>
            <person name="Maumus F."/>
            <person name="Otillar R.P."/>
            <person name="Rayko E."/>
            <person name="Salamov A."/>
            <person name="Vandepoele K."/>
            <person name="Beszteri B."/>
            <person name="Gruber A."/>
            <person name="Heijde M."/>
            <person name="Katinka M."/>
            <person name="Mock T."/>
            <person name="Valentin K."/>
            <person name="Verret F."/>
            <person name="Berges J.A."/>
            <person name="Brownlee C."/>
            <person name="Cadoret J.P."/>
            <person name="Chiovitti A."/>
            <person name="Choi C.J."/>
            <person name="Coesel S."/>
            <person name="De Martino A."/>
            <person name="Detter J.C."/>
            <person name="Durkin C."/>
            <person name="Falciatore A."/>
            <person name="Fournet J."/>
            <person name="Haruta M."/>
            <person name="Huysman M.J."/>
            <person name="Jenkins B.D."/>
            <person name="Jiroutova K."/>
            <person name="Jorgensen R.E."/>
            <person name="Joubert Y."/>
            <person name="Kaplan A."/>
            <person name="Kroger N."/>
            <person name="Kroth P.G."/>
            <person name="La Roche J."/>
            <person name="Lindquist E."/>
            <person name="Lommer M."/>
            <person name="Martin-Jezequel V."/>
            <person name="Lopez P.J."/>
            <person name="Lucas S."/>
            <person name="Mangogna M."/>
            <person name="McGinnis K."/>
            <person name="Medlin L.K."/>
            <person name="Montsant A."/>
            <person name="Oudot-Le Secq M.P."/>
            <person name="Napoli C."/>
            <person name="Obornik M."/>
            <person name="Parker M.S."/>
            <person name="Petit J.L."/>
            <person name="Porcel B.M."/>
            <person name="Poulsen N."/>
            <person name="Robison M."/>
            <person name="Rychlewski L."/>
            <person name="Rynearson T.A."/>
            <person name="Schmutz J."/>
            <person name="Shapiro H."/>
            <person name="Siaut M."/>
            <person name="Stanley M."/>
            <person name="Sussman M.R."/>
            <person name="Taylor A.R."/>
            <person name="Vardi A."/>
            <person name="von Dassow P."/>
            <person name="Vyverman W."/>
            <person name="Willis A."/>
            <person name="Wyrwicz L.S."/>
            <person name="Rokhsar D.S."/>
            <person name="Weissenbach J."/>
            <person name="Armbrust E.V."/>
            <person name="Green B.R."/>
            <person name="Van de Peer Y."/>
            <person name="Grigoriev I.V."/>
        </authorList>
    </citation>
    <scope>NUCLEOTIDE SEQUENCE [LARGE SCALE GENOMIC DNA]</scope>
    <source>
        <strain evidence="7 8">CCMP1335</strain>
    </source>
</reference>
<dbReference type="Proteomes" id="UP000001449">
    <property type="component" value="Chromosome 2"/>
</dbReference>
<dbReference type="FunCoup" id="B8BVM9">
    <property type="interactions" value="450"/>
</dbReference>
<dbReference type="GO" id="GO:0003735">
    <property type="term" value="F:structural constituent of ribosome"/>
    <property type="evidence" value="ECO:0000318"/>
    <property type="project" value="GO_Central"/>
</dbReference>
<dbReference type="GeneID" id="7452885"/>
<dbReference type="Pfam" id="PF01280">
    <property type="entry name" value="Ribosomal_L19e"/>
    <property type="match status" value="1"/>
</dbReference>
<feature type="compositionally biased region" description="Basic residues" evidence="5">
    <location>
        <begin position="164"/>
        <end position="173"/>
    </location>
</feature>
<dbReference type="STRING" id="35128.B8BVM9"/>
<proteinExistence type="inferred from homology"/>
<reference evidence="7 8" key="1">
    <citation type="journal article" date="2004" name="Science">
        <title>The genome of the diatom Thalassiosira pseudonana: ecology, evolution, and metabolism.</title>
        <authorList>
            <person name="Armbrust E.V."/>
            <person name="Berges J.A."/>
            <person name="Bowler C."/>
            <person name="Green B.R."/>
            <person name="Martinez D."/>
            <person name="Putnam N.H."/>
            <person name="Zhou S."/>
            <person name="Allen A.E."/>
            <person name="Apt K.E."/>
            <person name="Bechner M."/>
            <person name="Brzezinski M.A."/>
            <person name="Chaal B.K."/>
            <person name="Chiovitti A."/>
            <person name="Davis A.K."/>
            <person name="Demarest M.S."/>
            <person name="Detter J.C."/>
            <person name="Glavina T."/>
            <person name="Goodstein D."/>
            <person name="Hadi M.Z."/>
            <person name="Hellsten U."/>
            <person name="Hildebrand M."/>
            <person name="Jenkins B.D."/>
            <person name="Jurka J."/>
            <person name="Kapitonov V.V."/>
            <person name="Kroger N."/>
            <person name="Lau W.W."/>
            <person name="Lane T.W."/>
            <person name="Larimer F.W."/>
            <person name="Lippmeier J.C."/>
            <person name="Lucas S."/>
            <person name="Medina M."/>
            <person name="Montsant A."/>
            <person name="Obornik M."/>
            <person name="Parker M.S."/>
            <person name="Palenik B."/>
            <person name="Pazour G.J."/>
            <person name="Richardson P.M."/>
            <person name="Rynearson T.A."/>
            <person name="Saito M.A."/>
            <person name="Schwartz D.C."/>
            <person name="Thamatrakoln K."/>
            <person name="Valentin K."/>
            <person name="Vardi A."/>
            <person name="Wilkerson F.P."/>
            <person name="Rokhsar D.S."/>
        </authorList>
    </citation>
    <scope>NUCLEOTIDE SEQUENCE [LARGE SCALE GENOMIC DNA]</scope>
    <source>
        <strain evidence="7 8">CCMP1335</strain>
    </source>
</reference>
<evidence type="ECO:0000256" key="5">
    <source>
        <dbReference type="SAM" id="MobiDB-lite"/>
    </source>
</evidence>
<dbReference type="InterPro" id="IPR000196">
    <property type="entry name" value="Ribosomal_eL19_dom"/>
</dbReference>
<dbReference type="Gene3D" id="1.10.1650.10">
    <property type="match status" value="1"/>
</dbReference>
<dbReference type="SMART" id="SM01416">
    <property type="entry name" value="Ribosomal_L19e"/>
    <property type="match status" value="1"/>
</dbReference>
<name>B8BVM9_THAPS</name>
<dbReference type="InterPro" id="IPR057259">
    <property type="entry name" value="Ribosomal_L19e"/>
</dbReference>
<dbReference type="InterPro" id="IPR057260">
    <property type="entry name" value="Ribosomal_L19e_C"/>
</dbReference>
<dbReference type="InterPro" id="IPR023638">
    <property type="entry name" value="Ribosomal_eL19_CS"/>
</dbReference>
<feature type="domain" description="Large ribosomal subunit protein eL19" evidence="6">
    <location>
        <begin position="3"/>
        <end position="146"/>
    </location>
</feature>
<dbReference type="Gene3D" id="1.10.1200.240">
    <property type="match status" value="1"/>
</dbReference>
<dbReference type="RefSeq" id="XP_002287520.1">
    <property type="nucleotide sequence ID" value="XM_002287484.1"/>
</dbReference>
<feature type="region of interest" description="Disordered" evidence="5">
    <location>
        <begin position="151"/>
        <end position="184"/>
    </location>
</feature>
<dbReference type="InParanoid" id="B8BVM9"/>
<dbReference type="PaxDb" id="35128-Thaps268372"/>
<keyword evidence="2 4" id="KW-0689">Ribosomal protein</keyword>
<dbReference type="Pfam" id="PF25476">
    <property type="entry name" value="Ribosomal_L19e_C"/>
    <property type="match status" value="1"/>
</dbReference>